<evidence type="ECO:0000256" key="6">
    <source>
        <dbReference type="ARBA" id="ARBA00022840"/>
    </source>
</evidence>
<evidence type="ECO:0000256" key="7">
    <source>
        <dbReference type="ARBA" id="ARBA00023204"/>
    </source>
</evidence>
<dbReference type="CDD" id="cd03241">
    <property type="entry name" value="ABC_RecN"/>
    <property type="match status" value="1"/>
</dbReference>
<dbReference type="PANTHER" id="PTHR11059:SF0">
    <property type="entry name" value="DNA REPAIR PROTEIN RECN"/>
    <property type="match status" value="1"/>
</dbReference>
<keyword evidence="7 9" id="KW-0234">DNA repair</keyword>
<protein>
    <recommendedName>
        <fullName evidence="3 9">DNA repair protein RecN</fullName>
    </recommendedName>
    <alternativeName>
        <fullName evidence="8 9">Recombination protein N</fullName>
    </alternativeName>
</protein>
<evidence type="ECO:0000256" key="2">
    <source>
        <dbReference type="ARBA" id="ARBA00009441"/>
    </source>
</evidence>
<keyword evidence="4" id="KW-0547">Nucleotide-binding</keyword>
<dbReference type="Gene3D" id="3.40.50.300">
    <property type="entry name" value="P-loop containing nucleotide triphosphate hydrolases"/>
    <property type="match status" value="2"/>
</dbReference>
<keyword evidence="5 9" id="KW-0227">DNA damage</keyword>
<sequence>MLASLSIKNYALIDELKVKFSNGYTIITGETGAGKSILLGGLSLVLGKRADLTVLKTKEEKCIIEAEFHIENYNLKQFFEEEDLDYEGQTFIRREILPSGKSRAFINDTPVTLSVLNDLGVKLIDIHSQNQTLELTEEEFQYSVIDAVASNFENVKQYQEILSTYTKTKSAYNRLLKDQEEASKEYEYNSFLLKELKDLKLETLDKEELESNYDQLSNVEDIREKLTAALQLVNAEEVGVQVAITELKQLFAKLTSFGSTYAGLHDRIQSVLIEVDDINGELIALEEGLETDPVALEKLHEILHKLFAVEKKHGVSGVAELLKIQEELEQKVAITENADEAVLEKQQEMKALEEKLDKIALKIHKQRAKELPKLIKNLESIISELGMPNAKFKIEVAQKEKYLSNGKDELTFLFSANKGGSFGDLKKVASGGELSRIMLAIKSILSEYMNLPTIMFDEIDTGVSGEIAIKMADIMKEMSNHMQVFCITHLPQVAAKGDAHFKVYKENTLLGTSSNLKLLNKHDRITEIAQMLGGEKISESALTHAKELLS</sequence>
<name>A0ABQ5MK01_9FLAO</name>
<evidence type="ECO:0000256" key="9">
    <source>
        <dbReference type="PIRNR" id="PIRNR003128"/>
    </source>
</evidence>
<feature type="coiled-coil region" evidence="10">
    <location>
        <begin position="318"/>
        <end position="369"/>
    </location>
</feature>
<comment type="caution">
    <text evidence="12">The sequence shown here is derived from an EMBL/GenBank/DDBJ whole genome shotgun (WGS) entry which is preliminary data.</text>
</comment>
<dbReference type="InterPro" id="IPR027417">
    <property type="entry name" value="P-loop_NTPase"/>
</dbReference>
<dbReference type="Proteomes" id="UP001143543">
    <property type="component" value="Unassembled WGS sequence"/>
</dbReference>
<organism evidence="12 13">
    <name type="scientific">Neptunitalea lumnitzerae</name>
    <dbReference type="NCBI Taxonomy" id="2965509"/>
    <lineage>
        <taxon>Bacteria</taxon>
        <taxon>Pseudomonadati</taxon>
        <taxon>Bacteroidota</taxon>
        <taxon>Flavobacteriia</taxon>
        <taxon>Flavobacteriales</taxon>
        <taxon>Flavobacteriaceae</taxon>
        <taxon>Neptunitalea</taxon>
    </lineage>
</organism>
<keyword evidence="10" id="KW-0175">Coiled coil</keyword>
<keyword evidence="13" id="KW-1185">Reference proteome</keyword>
<evidence type="ECO:0000256" key="3">
    <source>
        <dbReference type="ARBA" id="ARBA00021315"/>
    </source>
</evidence>
<dbReference type="PIRSF" id="PIRSF003128">
    <property type="entry name" value="RecN"/>
    <property type="match status" value="1"/>
</dbReference>
<proteinExistence type="inferred from homology"/>
<gene>
    <name evidence="12" type="primary">recN</name>
    <name evidence="12" type="ORF">Y10_21100</name>
</gene>
<comment type="similarity">
    <text evidence="2 9">Belongs to the RecN family.</text>
</comment>
<evidence type="ECO:0000256" key="1">
    <source>
        <dbReference type="ARBA" id="ARBA00003618"/>
    </source>
</evidence>
<dbReference type="SUPFAM" id="SSF52540">
    <property type="entry name" value="P-loop containing nucleoside triphosphate hydrolases"/>
    <property type="match status" value="1"/>
</dbReference>
<evidence type="ECO:0000256" key="4">
    <source>
        <dbReference type="ARBA" id="ARBA00022741"/>
    </source>
</evidence>
<dbReference type="RefSeq" id="WP_281765368.1">
    <property type="nucleotide sequence ID" value="NZ_BRVO01000002.1"/>
</dbReference>
<evidence type="ECO:0000256" key="10">
    <source>
        <dbReference type="SAM" id="Coils"/>
    </source>
</evidence>
<dbReference type="NCBIfam" id="TIGR00634">
    <property type="entry name" value="recN"/>
    <property type="match status" value="1"/>
</dbReference>
<comment type="function">
    <text evidence="1 9">May be involved in recombinational repair of damaged DNA.</text>
</comment>
<keyword evidence="6" id="KW-0067">ATP-binding</keyword>
<evidence type="ECO:0000256" key="8">
    <source>
        <dbReference type="ARBA" id="ARBA00033408"/>
    </source>
</evidence>
<evidence type="ECO:0000256" key="5">
    <source>
        <dbReference type="ARBA" id="ARBA00022763"/>
    </source>
</evidence>
<dbReference type="InterPro" id="IPR003395">
    <property type="entry name" value="RecF/RecN/SMC_N"/>
</dbReference>
<feature type="coiled-coil region" evidence="10">
    <location>
        <begin position="199"/>
        <end position="236"/>
    </location>
</feature>
<evidence type="ECO:0000313" key="12">
    <source>
        <dbReference type="EMBL" id="GLB49742.1"/>
    </source>
</evidence>
<feature type="domain" description="RecF/RecN/SMC N-terminal" evidence="11">
    <location>
        <begin position="3"/>
        <end position="507"/>
    </location>
</feature>
<evidence type="ECO:0000313" key="13">
    <source>
        <dbReference type="Proteomes" id="UP001143543"/>
    </source>
</evidence>
<reference evidence="12" key="1">
    <citation type="submission" date="2022-07" db="EMBL/GenBank/DDBJ databases">
        <title>Taxonomy of Novel Oxalotrophic and Methylotrophic Bacteria.</title>
        <authorList>
            <person name="Sahin N."/>
            <person name="Tani A."/>
        </authorList>
    </citation>
    <scope>NUCLEOTIDE SEQUENCE</scope>
    <source>
        <strain evidence="12">Y10</strain>
    </source>
</reference>
<dbReference type="EMBL" id="BRVO01000002">
    <property type="protein sequence ID" value="GLB49742.1"/>
    <property type="molecule type" value="Genomic_DNA"/>
</dbReference>
<evidence type="ECO:0000259" key="11">
    <source>
        <dbReference type="Pfam" id="PF02463"/>
    </source>
</evidence>
<accession>A0ABQ5MK01</accession>
<dbReference type="PANTHER" id="PTHR11059">
    <property type="entry name" value="DNA REPAIR PROTEIN RECN"/>
    <property type="match status" value="1"/>
</dbReference>
<dbReference type="Pfam" id="PF02463">
    <property type="entry name" value="SMC_N"/>
    <property type="match status" value="1"/>
</dbReference>
<dbReference type="InterPro" id="IPR004604">
    <property type="entry name" value="DNA_recomb/repair_RecN"/>
</dbReference>